<organism evidence="1">
    <name type="scientific">Anguilla anguilla</name>
    <name type="common">European freshwater eel</name>
    <name type="synonym">Muraena anguilla</name>
    <dbReference type="NCBI Taxonomy" id="7936"/>
    <lineage>
        <taxon>Eukaryota</taxon>
        <taxon>Metazoa</taxon>
        <taxon>Chordata</taxon>
        <taxon>Craniata</taxon>
        <taxon>Vertebrata</taxon>
        <taxon>Euteleostomi</taxon>
        <taxon>Actinopterygii</taxon>
        <taxon>Neopterygii</taxon>
        <taxon>Teleostei</taxon>
        <taxon>Anguilliformes</taxon>
        <taxon>Anguillidae</taxon>
        <taxon>Anguilla</taxon>
    </lineage>
</organism>
<reference evidence="1" key="1">
    <citation type="submission" date="2014-11" db="EMBL/GenBank/DDBJ databases">
        <authorList>
            <person name="Amaro Gonzalez C."/>
        </authorList>
    </citation>
    <scope>NUCLEOTIDE SEQUENCE</scope>
</reference>
<name>A0A0E9QUP5_ANGAN</name>
<protein>
    <submittedName>
        <fullName evidence="1">Uncharacterized protein</fullName>
    </submittedName>
</protein>
<accession>A0A0E9QUP5</accession>
<sequence length="27" mass="3227">MFMITSTCRVRRSSLLLYLHRVVMTLV</sequence>
<proteinExistence type="predicted"/>
<dbReference type="AlphaFoldDB" id="A0A0E9QUP5"/>
<evidence type="ECO:0000313" key="1">
    <source>
        <dbReference type="EMBL" id="JAH20167.1"/>
    </source>
</evidence>
<dbReference type="EMBL" id="GBXM01088410">
    <property type="protein sequence ID" value="JAH20167.1"/>
    <property type="molecule type" value="Transcribed_RNA"/>
</dbReference>
<reference evidence="1" key="2">
    <citation type="journal article" date="2015" name="Fish Shellfish Immunol.">
        <title>Early steps in the European eel (Anguilla anguilla)-Vibrio vulnificus interaction in the gills: Role of the RtxA13 toxin.</title>
        <authorList>
            <person name="Callol A."/>
            <person name="Pajuelo D."/>
            <person name="Ebbesson L."/>
            <person name="Teles M."/>
            <person name="MacKenzie S."/>
            <person name="Amaro C."/>
        </authorList>
    </citation>
    <scope>NUCLEOTIDE SEQUENCE</scope>
</reference>